<evidence type="ECO:0000313" key="3">
    <source>
        <dbReference type="EMBL" id="SDJ69788.1"/>
    </source>
</evidence>
<dbReference type="STRING" id="1128970.SAMN04487935_1528"/>
<keyword evidence="4" id="KW-1185">Reference proteome</keyword>
<name>A0A1G8VUN7_9FLAO</name>
<keyword evidence="1" id="KW-0812">Transmembrane</keyword>
<dbReference type="InterPro" id="IPR025698">
    <property type="entry name" value="2TM_dom"/>
</dbReference>
<reference evidence="3 4" key="1">
    <citation type="submission" date="2016-10" db="EMBL/GenBank/DDBJ databases">
        <authorList>
            <person name="de Groot N.N."/>
        </authorList>
    </citation>
    <scope>NUCLEOTIDE SEQUENCE [LARGE SCALE GENOMIC DNA]</scope>
    <source>
        <strain evidence="3 4">CGMCC 1.10076</strain>
    </source>
</reference>
<dbReference type="EMBL" id="FNEZ01000002">
    <property type="protein sequence ID" value="SDJ69788.1"/>
    <property type="molecule type" value="Genomic_DNA"/>
</dbReference>
<feature type="transmembrane region" description="Helical" evidence="1">
    <location>
        <begin position="58"/>
        <end position="80"/>
    </location>
</feature>
<dbReference type="Proteomes" id="UP000199580">
    <property type="component" value="Unassembled WGS sequence"/>
</dbReference>
<evidence type="ECO:0000259" key="2">
    <source>
        <dbReference type="Pfam" id="PF13239"/>
    </source>
</evidence>
<feature type="transmembrane region" description="Helical" evidence="1">
    <location>
        <begin position="30"/>
        <end position="52"/>
    </location>
</feature>
<sequence length="110" mass="12840">MEITATMENSKLSEAMLYRRAKKQAHNIRAFYINLTCYLIVIPILIYVNLTYSPEHIWFVYSALGWGIGLTFHGLAAFNYSPFLGREWEKNKIQQILDKESSKSNQFTNQ</sequence>
<dbReference type="RefSeq" id="WP_245699356.1">
    <property type="nucleotide sequence ID" value="NZ_BKAI01000003.1"/>
</dbReference>
<keyword evidence="1" id="KW-0472">Membrane</keyword>
<feature type="domain" description="2TM" evidence="2">
    <location>
        <begin position="19"/>
        <end position="97"/>
    </location>
</feature>
<protein>
    <submittedName>
        <fullName evidence="3">2TM domain-containing protein</fullName>
    </submittedName>
</protein>
<dbReference type="Pfam" id="PF13239">
    <property type="entry name" value="2TM"/>
    <property type="match status" value="1"/>
</dbReference>
<organism evidence="3 4">
    <name type="scientific">Flavobacterium noncentrifugens</name>
    <dbReference type="NCBI Taxonomy" id="1128970"/>
    <lineage>
        <taxon>Bacteria</taxon>
        <taxon>Pseudomonadati</taxon>
        <taxon>Bacteroidota</taxon>
        <taxon>Flavobacteriia</taxon>
        <taxon>Flavobacteriales</taxon>
        <taxon>Flavobacteriaceae</taxon>
        <taxon>Flavobacterium</taxon>
    </lineage>
</organism>
<keyword evidence="1" id="KW-1133">Transmembrane helix</keyword>
<dbReference type="AlphaFoldDB" id="A0A1G8VUN7"/>
<evidence type="ECO:0000313" key="4">
    <source>
        <dbReference type="Proteomes" id="UP000199580"/>
    </source>
</evidence>
<proteinExistence type="predicted"/>
<evidence type="ECO:0000256" key="1">
    <source>
        <dbReference type="SAM" id="Phobius"/>
    </source>
</evidence>
<accession>A0A1G8VUN7</accession>
<gene>
    <name evidence="3" type="ORF">SAMN04487935_1528</name>
</gene>